<proteinExistence type="inferred from homology"/>
<reference evidence="3 4" key="1">
    <citation type="submission" date="2016-02" db="EMBL/GenBank/DDBJ databases">
        <authorList>
            <consortium name="Pathogen Informatics"/>
        </authorList>
    </citation>
    <scope>NUCLEOTIDE SEQUENCE [LARGE SCALE GENOMIC DNA]</scope>
    <source>
        <strain evidence="3 4">RC20</strain>
    </source>
</reference>
<dbReference type="GO" id="GO:0032259">
    <property type="term" value="P:methylation"/>
    <property type="evidence" value="ECO:0007669"/>
    <property type="project" value="UniProtKB-KW"/>
</dbReference>
<dbReference type="CDD" id="cd02440">
    <property type="entry name" value="AdoMet_MTases"/>
    <property type="match status" value="1"/>
</dbReference>
<keyword evidence="4" id="KW-1185">Reference proteome</keyword>
<gene>
    <name evidence="3" type="primary">cmoB</name>
    <name evidence="3" type="ORF">ERS672216_00809</name>
</gene>
<dbReference type="AlphaFoldDB" id="A0A128EG82"/>
<keyword evidence="1 3" id="KW-0808">Transferase</keyword>
<dbReference type="EC" id="2.1.1.-" evidence="3"/>
<dbReference type="GO" id="GO:0008168">
    <property type="term" value="F:methyltransferase activity"/>
    <property type="evidence" value="ECO:0007669"/>
    <property type="project" value="UniProtKB-KW"/>
</dbReference>
<evidence type="ECO:0000256" key="2">
    <source>
        <dbReference type="ARBA" id="ARBA00022694"/>
    </source>
</evidence>
<dbReference type="GO" id="GO:0002098">
    <property type="term" value="P:tRNA wobble uridine modification"/>
    <property type="evidence" value="ECO:0007669"/>
    <property type="project" value="InterPro"/>
</dbReference>
<dbReference type="InterPro" id="IPR029063">
    <property type="entry name" value="SAM-dependent_MTases_sf"/>
</dbReference>
<dbReference type="Gene3D" id="3.40.50.150">
    <property type="entry name" value="Vaccinia Virus protein VP39"/>
    <property type="match status" value="1"/>
</dbReference>
<dbReference type="Pfam" id="PF08003">
    <property type="entry name" value="Methyltransf_9"/>
    <property type="match status" value="1"/>
</dbReference>
<dbReference type="EMBL" id="FIZP01000002">
    <property type="protein sequence ID" value="CZE47268.1"/>
    <property type="molecule type" value="Genomic_DNA"/>
</dbReference>
<keyword evidence="3" id="KW-0489">Methyltransferase</keyword>
<dbReference type="NCBIfam" id="NF011650">
    <property type="entry name" value="PRK15068.1"/>
    <property type="match status" value="1"/>
</dbReference>
<keyword evidence="2" id="KW-0819">tRNA processing</keyword>
<accession>A0A128EG82</accession>
<evidence type="ECO:0000256" key="1">
    <source>
        <dbReference type="ARBA" id="ARBA00022679"/>
    </source>
</evidence>
<evidence type="ECO:0000313" key="3">
    <source>
        <dbReference type="EMBL" id="CZE47268.1"/>
    </source>
</evidence>
<dbReference type="OrthoDB" id="9765084at2"/>
<dbReference type="InterPro" id="IPR010017">
    <property type="entry name" value="CmoB"/>
</dbReference>
<sequence>MNLDLVREENLKALEFKDNKEILSLLQVLPEFKAKVELGDVVKISKNRESIFDKNSLNDNAKFSEFQEQIYKTAKALMPWRKGPFEVFETFIDSEWQSFIKFNILKPHLNLDGKIVADVGCNNCYYLFKMVEMGASKLVGFDPSVRTYLQFLFLDKFIQSGIKYELLGVEHLPFYEHKFDTIFCLGVIYHRSDPVRMLKELKASLNKGGEVILDTMYIEMDGEFALTPKNSYAKMSNVYFIPSVKALQNWCERAKFKDFEVLATKETDLNEQRKTQWIQGFSLGDFLDPNDKSKTVEGYPAPKRVYVRIKA</sequence>
<dbReference type="HAMAP" id="MF_01590">
    <property type="entry name" value="tRNA_carboxymethyltr_CmoB"/>
    <property type="match status" value="1"/>
</dbReference>
<dbReference type="GO" id="GO:0016765">
    <property type="term" value="F:transferase activity, transferring alkyl or aryl (other than methyl) groups"/>
    <property type="evidence" value="ECO:0007669"/>
    <property type="project" value="InterPro"/>
</dbReference>
<organism evidence="3 4">
    <name type="scientific">Campylobacter geochelonis</name>
    <dbReference type="NCBI Taxonomy" id="1780362"/>
    <lineage>
        <taxon>Bacteria</taxon>
        <taxon>Pseudomonadati</taxon>
        <taxon>Campylobacterota</taxon>
        <taxon>Epsilonproteobacteria</taxon>
        <taxon>Campylobacterales</taxon>
        <taxon>Campylobacteraceae</taxon>
        <taxon>Campylobacter</taxon>
    </lineage>
</organism>
<dbReference type="RefSeq" id="WP_075540123.1">
    <property type="nucleotide sequence ID" value="NZ_CP053844.1"/>
</dbReference>
<dbReference type="SUPFAM" id="SSF53335">
    <property type="entry name" value="S-adenosyl-L-methionine-dependent methyltransferases"/>
    <property type="match status" value="1"/>
</dbReference>
<dbReference type="NCBIfam" id="TIGR00452">
    <property type="entry name" value="tRNA 5-methoxyuridine(34)/uridine 5-oxyacetic acid(34) synthase CmoB"/>
    <property type="match status" value="1"/>
</dbReference>
<protein>
    <submittedName>
        <fullName evidence="3">Methyltransferase</fullName>
        <ecNumber evidence="3">2.1.1.-</ecNumber>
    </submittedName>
</protein>
<evidence type="ECO:0000313" key="4">
    <source>
        <dbReference type="Proteomes" id="UP000069632"/>
    </source>
</evidence>
<name>A0A128EG82_9BACT</name>
<dbReference type="Proteomes" id="UP000069632">
    <property type="component" value="Unassembled WGS sequence"/>
</dbReference>
<dbReference type="InterPro" id="IPR027555">
    <property type="entry name" value="Mo5U34_MeTrfas-like"/>
</dbReference>